<dbReference type="InterPro" id="IPR007581">
    <property type="entry name" value="Endonuclease-V"/>
</dbReference>
<keyword evidence="2" id="KW-0963">Cytoplasm</keyword>
<keyword evidence="4" id="KW-0255">Endonuclease</keyword>
<dbReference type="AlphaFoldDB" id="A0A0F9QYK5"/>
<comment type="subcellular location">
    <subcellularLocation>
        <location evidence="1">Cytoplasm</location>
    </subcellularLocation>
</comment>
<evidence type="ECO:0000256" key="3">
    <source>
        <dbReference type="ARBA" id="ARBA00022722"/>
    </source>
</evidence>
<evidence type="ECO:0000256" key="1">
    <source>
        <dbReference type="ARBA" id="ARBA00004496"/>
    </source>
</evidence>
<evidence type="ECO:0000256" key="2">
    <source>
        <dbReference type="ARBA" id="ARBA00022490"/>
    </source>
</evidence>
<dbReference type="EMBL" id="LAZR01004263">
    <property type="protein sequence ID" value="KKN10233.1"/>
    <property type="molecule type" value="Genomic_DNA"/>
</dbReference>
<gene>
    <name evidence="6" type="ORF">LCGC14_1038660</name>
</gene>
<evidence type="ECO:0008006" key="7">
    <source>
        <dbReference type="Google" id="ProtNLM"/>
    </source>
</evidence>
<dbReference type="GO" id="GO:0016891">
    <property type="term" value="F:RNA endonuclease activity producing 5'-phosphomonoesters, hydrolytic mechanism"/>
    <property type="evidence" value="ECO:0007669"/>
    <property type="project" value="TreeGrafter"/>
</dbReference>
<dbReference type="Gene3D" id="3.30.2170.10">
    <property type="entry name" value="archaeoglobus fulgidus dsm 4304 superfamily"/>
    <property type="match status" value="1"/>
</dbReference>
<reference evidence="6" key="1">
    <citation type="journal article" date="2015" name="Nature">
        <title>Complex archaea that bridge the gap between prokaryotes and eukaryotes.</title>
        <authorList>
            <person name="Spang A."/>
            <person name="Saw J.H."/>
            <person name="Jorgensen S.L."/>
            <person name="Zaremba-Niedzwiedzka K."/>
            <person name="Martijn J."/>
            <person name="Lind A.E."/>
            <person name="van Eijk R."/>
            <person name="Schleper C."/>
            <person name="Guy L."/>
            <person name="Ettema T.J."/>
        </authorList>
    </citation>
    <scope>NUCLEOTIDE SEQUENCE</scope>
</reference>
<sequence>MDKICKIHKTKYNYICPQCLKPFLIKTNFSSLEEIRKYQIQNAQKVKVEDTKKKMDLFGIIKMKILKDFAYIGIIFYDIIDHKIKNSFFKSFEPIFSKYFPSVLFLNQTEIYLSLINKLNSSPDCYILNLSGQIHPYLYGAACDVGLHLKIPVIGYTKKLLFGQSILDKKKHKFPGIYCKNQLIGYAVPKQNSKKHFYLSVGNNISLQTALEIFLKIEVKIFSRLNNDLNNFIHTI</sequence>
<proteinExistence type="predicted"/>
<keyword evidence="3" id="KW-0540">Nuclease</keyword>
<evidence type="ECO:0000256" key="4">
    <source>
        <dbReference type="ARBA" id="ARBA00022759"/>
    </source>
</evidence>
<dbReference type="PANTHER" id="PTHR28511">
    <property type="entry name" value="ENDONUCLEASE V"/>
    <property type="match status" value="1"/>
</dbReference>
<accession>A0A0F9QYK5</accession>
<dbReference type="Pfam" id="PF04493">
    <property type="entry name" value="Endonuclease_5"/>
    <property type="match status" value="1"/>
</dbReference>
<organism evidence="6">
    <name type="scientific">marine sediment metagenome</name>
    <dbReference type="NCBI Taxonomy" id="412755"/>
    <lineage>
        <taxon>unclassified sequences</taxon>
        <taxon>metagenomes</taxon>
        <taxon>ecological metagenomes</taxon>
    </lineage>
</organism>
<dbReference type="GO" id="GO:0003727">
    <property type="term" value="F:single-stranded RNA binding"/>
    <property type="evidence" value="ECO:0007669"/>
    <property type="project" value="TreeGrafter"/>
</dbReference>
<comment type="caution">
    <text evidence="6">The sequence shown here is derived from an EMBL/GenBank/DDBJ whole genome shotgun (WGS) entry which is preliminary data.</text>
</comment>
<dbReference type="GO" id="GO:0006281">
    <property type="term" value="P:DNA repair"/>
    <property type="evidence" value="ECO:0007669"/>
    <property type="project" value="InterPro"/>
</dbReference>
<evidence type="ECO:0000256" key="5">
    <source>
        <dbReference type="ARBA" id="ARBA00022801"/>
    </source>
</evidence>
<name>A0A0F9QYK5_9ZZZZ</name>
<dbReference type="GO" id="GO:0005737">
    <property type="term" value="C:cytoplasm"/>
    <property type="evidence" value="ECO:0007669"/>
    <property type="project" value="UniProtKB-SubCell"/>
</dbReference>
<dbReference type="PANTHER" id="PTHR28511:SF1">
    <property type="entry name" value="ENDONUCLEASE V"/>
    <property type="match status" value="1"/>
</dbReference>
<protein>
    <recommendedName>
        <fullName evidence="7">Endonuclease V</fullName>
    </recommendedName>
</protein>
<keyword evidence="5" id="KW-0378">Hydrolase</keyword>
<evidence type="ECO:0000313" key="6">
    <source>
        <dbReference type="EMBL" id="KKN10233.1"/>
    </source>
</evidence>